<proteinExistence type="predicted"/>
<dbReference type="PANTHER" id="PTHR45453">
    <property type="entry name" value="PHOSPHATE REGULON SENSOR PROTEIN PHOR"/>
    <property type="match status" value="1"/>
</dbReference>
<comment type="catalytic activity">
    <reaction evidence="1">
        <text>ATP + protein L-histidine = ADP + protein N-phospho-L-histidine.</text>
        <dbReference type="EC" id="2.7.13.3"/>
    </reaction>
</comment>
<dbReference type="InterPro" id="IPR036890">
    <property type="entry name" value="HATPase_C_sf"/>
</dbReference>
<keyword evidence="7" id="KW-0472">Membrane</keyword>
<dbReference type="RefSeq" id="WP_380906545.1">
    <property type="nucleotide sequence ID" value="NZ_JBHUEG010000018.1"/>
</dbReference>
<evidence type="ECO:0000256" key="6">
    <source>
        <dbReference type="ARBA" id="ARBA00023012"/>
    </source>
</evidence>
<evidence type="ECO:0000259" key="8">
    <source>
        <dbReference type="PROSITE" id="PS50109"/>
    </source>
</evidence>
<dbReference type="SMART" id="SM00388">
    <property type="entry name" value="HisKA"/>
    <property type="match status" value="1"/>
</dbReference>
<evidence type="ECO:0000256" key="2">
    <source>
        <dbReference type="ARBA" id="ARBA00012438"/>
    </source>
</evidence>
<evidence type="ECO:0000256" key="4">
    <source>
        <dbReference type="ARBA" id="ARBA00022679"/>
    </source>
</evidence>
<dbReference type="InterPro" id="IPR005467">
    <property type="entry name" value="His_kinase_dom"/>
</dbReference>
<keyword evidence="10" id="KW-1185">Reference proteome</keyword>
<keyword evidence="5 9" id="KW-0418">Kinase</keyword>
<dbReference type="Pfam" id="PF00512">
    <property type="entry name" value="HisKA"/>
    <property type="match status" value="1"/>
</dbReference>
<keyword evidence="3" id="KW-0597">Phosphoprotein</keyword>
<dbReference type="InterPro" id="IPR004358">
    <property type="entry name" value="Sig_transdc_His_kin-like_C"/>
</dbReference>
<keyword evidence="4" id="KW-0808">Transferase</keyword>
<name>A0ABW5KQT8_9SPHI</name>
<feature type="domain" description="Histidine kinase" evidence="8">
    <location>
        <begin position="256"/>
        <end position="474"/>
    </location>
</feature>
<dbReference type="Proteomes" id="UP001597545">
    <property type="component" value="Unassembled WGS sequence"/>
</dbReference>
<dbReference type="EC" id="2.7.13.3" evidence="2"/>
<reference evidence="10" key="1">
    <citation type="journal article" date="2019" name="Int. J. Syst. Evol. Microbiol.">
        <title>The Global Catalogue of Microorganisms (GCM) 10K type strain sequencing project: providing services to taxonomists for standard genome sequencing and annotation.</title>
        <authorList>
            <consortium name="The Broad Institute Genomics Platform"/>
            <consortium name="The Broad Institute Genome Sequencing Center for Infectious Disease"/>
            <person name="Wu L."/>
            <person name="Ma J."/>
        </authorList>
    </citation>
    <scope>NUCLEOTIDE SEQUENCE [LARGE SCALE GENOMIC DNA]</scope>
    <source>
        <strain evidence="10">KCTC 42662</strain>
    </source>
</reference>
<comment type="caution">
    <text evidence="9">The sequence shown here is derived from an EMBL/GenBank/DDBJ whole genome shotgun (WGS) entry which is preliminary data.</text>
</comment>
<dbReference type="InterPro" id="IPR050351">
    <property type="entry name" value="BphY/WalK/GraS-like"/>
</dbReference>
<organism evidence="9 10">
    <name type="scientific">Sphingobacterium suaedae</name>
    <dbReference type="NCBI Taxonomy" id="1686402"/>
    <lineage>
        <taxon>Bacteria</taxon>
        <taxon>Pseudomonadati</taxon>
        <taxon>Bacteroidota</taxon>
        <taxon>Sphingobacteriia</taxon>
        <taxon>Sphingobacteriales</taxon>
        <taxon>Sphingobacteriaceae</taxon>
        <taxon>Sphingobacterium</taxon>
    </lineage>
</organism>
<dbReference type="CDD" id="cd00075">
    <property type="entry name" value="HATPase"/>
    <property type="match status" value="1"/>
</dbReference>
<evidence type="ECO:0000256" key="1">
    <source>
        <dbReference type="ARBA" id="ARBA00000085"/>
    </source>
</evidence>
<evidence type="ECO:0000313" key="10">
    <source>
        <dbReference type="Proteomes" id="UP001597545"/>
    </source>
</evidence>
<evidence type="ECO:0000313" key="9">
    <source>
        <dbReference type="EMBL" id="MFD2550135.1"/>
    </source>
</evidence>
<keyword evidence="6" id="KW-0902">Two-component regulatory system</keyword>
<dbReference type="InterPro" id="IPR003661">
    <property type="entry name" value="HisK_dim/P_dom"/>
</dbReference>
<dbReference type="InterPro" id="IPR036097">
    <property type="entry name" value="HisK_dim/P_sf"/>
</dbReference>
<evidence type="ECO:0000256" key="3">
    <source>
        <dbReference type="ARBA" id="ARBA00022553"/>
    </source>
</evidence>
<dbReference type="PROSITE" id="PS50109">
    <property type="entry name" value="HIS_KIN"/>
    <property type="match status" value="1"/>
</dbReference>
<dbReference type="SMART" id="SM00387">
    <property type="entry name" value="HATPase_c"/>
    <property type="match status" value="1"/>
</dbReference>
<keyword evidence="7" id="KW-1133">Transmembrane helix</keyword>
<feature type="transmembrane region" description="Helical" evidence="7">
    <location>
        <begin position="215"/>
        <end position="237"/>
    </location>
</feature>
<dbReference type="GO" id="GO:0016301">
    <property type="term" value="F:kinase activity"/>
    <property type="evidence" value="ECO:0007669"/>
    <property type="project" value="UniProtKB-KW"/>
</dbReference>
<dbReference type="PRINTS" id="PR00344">
    <property type="entry name" value="BCTRLSENSOR"/>
</dbReference>
<keyword evidence="7" id="KW-0812">Transmembrane</keyword>
<dbReference type="PANTHER" id="PTHR45453:SF1">
    <property type="entry name" value="PHOSPHATE REGULON SENSOR PROTEIN PHOR"/>
    <property type="match status" value="1"/>
</dbReference>
<dbReference type="EMBL" id="JBHULR010000021">
    <property type="protein sequence ID" value="MFD2550135.1"/>
    <property type="molecule type" value="Genomic_DNA"/>
</dbReference>
<dbReference type="SUPFAM" id="SSF55874">
    <property type="entry name" value="ATPase domain of HSP90 chaperone/DNA topoisomerase II/histidine kinase"/>
    <property type="match status" value="1"/>
</dbReference>
<protein>
    <recommendedName>
        <fullName evidence="2">histidine kinase</fullName>
        <ecNumber evidence="2">2.7.13.3</ecNumber>
    </recommendedName>
</protein>
<evidence type="ECO:0000256" key="5">
    <source>
        <dbReference type="ARBA" id="ARBA00022777"/>
    </source>
</evidence>
<dbReference type="SUPFAM" id="SSF47384">
    <property type="entry name" value="Homodimeric domain of signal transducing histidine kinase"/>
    <property type="match status" value="1"/>
</dbReference>
<dbReference type="Pfam" id="PF02518">
    <property type="entry name" value="HATPase_c"/>
    <property type="match status" value="1"/>
</dbReference>
<feature type="transmembrane region" description="Helical" evidence="7">
    <location>
        <begin position="7"/>
        <end position="28"/>
    </location>
</feature>
<accession>A0ABW5KQT8</accession>
<sequence length="474" mass="54628">MLKKYKILIAIIALTAAGIAIVLGIWLYGNYRNERELFIGTAERSLFNVLQNYYQNEFSESRRGLGSDSLSTNRRHKGLLSLMSTVYPNLDLSPLKYTLDTIDHRRWQNRRSRERDRKDSPDQLLPVYLLEKIDFNQPLLDTLEPRLEQALRRRGVHTGFQLTTEEIRREDFDRYVKGRNDRGDLITRPILINPENDQFLLAQFDNPWSYLLQKLGGQLLLSVLLFTTLIGSFMYLLKTIRKQNQLAILRKSFVNNMTHELKTPVATVMAAIEAIQRFVAKDDKEKMHKYLEISKGELEHLNAMIERVLQLDVDETHRIRLEKRQIDLVPLVANSIETARVGTRKPITFHFAHDLDRLLLRADESHMKNVVSNLLDNAIKYSGDSVYIVVGLEEADECIELSIADRGKGIEAEHIKYVFDMFYRVPQGHLHEVKGFGLGLAYVKQVVEQHGGSIQVVSEVGKGSTFTLKIPKEK</sequence>
<dbReference type="Gene3D" id="3.30.565.10">
    <property type="entry name" value="Histidine kinase-like ATPase, C-terminal domain"/>
    <property type="match status" value="1"/>
</dbReference>
<gene>
    <name evidence="9" type="ORF">ACFSR5_20995</name>
</gene>
<evidence type="ECO:0000256" key="7">
    <source>
        <dbReference type="SAM" id="Phobius"/>
    </source>
</evidence>
<dbReference type="InterPro" id="IPR003594">
    <property type="entry name" value="HATPase_dom"/>
</dbReference>
<dbReference type="Gene3D" id="1.10.287.130">
    <property type="match status" value="1"/>
</dbReference>
<dbReference type="CDD" id="cd00082">
    <property type="entry name" value="HisKA"/>
    <property type="match status" value="1"/>
</dbReference>